<dbReference type="OrthoDB" id="5952844at2"/>
<dbReference type="EMBL" id="QFLI01000003">
    <property type="protein sequence ID" value="PXY01372.1"/>
    <property type="molecule type" value="Genomic_DNA"/>
</dbReference>
<organism evidence="2 3">
    <name type="scientific">Marinifilum breve</name>
    <dbReference type="NCBI Taxonomy" id="2184082"/>
    <lineage>
        <taxon>Bacteria</taxon>
        <taxon>Pseudomonadati</taxon>
        <taxon>Bacteroidota</taxon>
        <taxon>Bacteroidia</taxon>
        <taxon>Marinilabiliales</taxon>
        <taxon>Marinifilaceae</taxon>
    </lineage>
</organism>
<gene>
    <name evidence="2" type="ORF">DF185_07755</name>
</gene>
<dbReference type="AlphaFoldDB" id="A0A2V3ZY24"/>
<dbReference type="RefSeq" id="WP_110360184.1">
    <property type="nucleotide sequence ID" value="NZ_QFLI01000003.1"/>
</dbReference>
<dbReference type="Proteomes" id="UP000248079">
    <property type="component" value="Unassembled WGS sequence"/>
</dbReference>
<reference evidence="2 3" key="1">
    <citation type="submission" date="2018-05" db="EMBL/GenBank/DDBJ databases">
        <title>Marinifilum breve JC075T sp. nov., a marine bacterium isolated from Yongle Blue Hole in the South China Sea.</title>
        <authorList>
            <person name="Fu T."/>
        </authorList>
    </citation>
    <scope>NUCLEOTIDE SEQUENCE [LARGE SCALE GENOMIC DNA]</scope>
    <source>
        <strain evidence="2 3">JC075</strain>
    </source>
</reference>
<feature type="region of interest" description="Disordered" evidence="1">
    <location>
        <begin position="134"/>
        <end position="160"/>
    </location>
</feature>
<accession>A0A2V3ZY24</accession>
<feature type="compositionally biased region" description="Basic and acidic residues" evidence="1">
    <location>
        <begin position="135"/>
        <end position="144"/>
    </location>
</feature>
<name>A0A2V3ZY24_9BACT</name>
<keyword evidence="3" id="KW-1185">Reference proteome</keyword>
<comment type="caution">
    <text evidence="2">The sequence shown here is derived from an EMBL/GenBank/DDBJ whole genome shotgun (WGS) entry which is preliminary data.</text>
</comment>
<protein>
    <submittedName>
        <fullName evidence="2">Uncharacterized protein</fullName>
    </submittedName>
</protein>
<evidence type="ECO:0000313" key="2">
    <source>
        <dbReference type="EMBL" id="PXY01372.1"/>
    </source>
</evidence>
<proteinExistence type="predicted"/>
<evidence type="ECO:0000313" key="3">
    <source>
        <dbReference type="Proteomes" id="UP000248079"/>
    </source>
</evidence>
<sequence length="160" mass="17751">MQKNLFDLVLTAEEQTQVDTALQTLNDVLLAKLKVLPKEEKKDILIMGDKSVAFVDKSHEVARQETAMLGGFIDFDAFDHDVEAIGTLRSIDYKLSEILSAVKDSYALAGSEAYRTSLIVYSLMKNAAKMGHPGAQDKLDELSKRFPGRGVKKTEVQTDE</sequence>
<evidence type="ECO:0000256" key="1">
    <source>
        <dbReference type="SAM" id="MobiDB-lite"/>
    </source>
</evidence>